<evidence type="ECO:0000313" key="4">
    <source>
        <dbReference type="Proteomes" id="UP001303115"/>
    </source>
</evidence>
<protein>
    <recommendedName>
        <fullName evidence="2">DUF1996 domain-containing protein</fullName>
    </recommendedName>
</protein>
<dbReference type="Pfam" id="PF09362">
    <property type="entry name" value="DUF1996"/>
    <property type="match status" value="1"/>
</dbReference>
<dbReference type="Proteomes" id="UP001303115">
    <property type="component" value="Unassembled WGS sequence"/>
</dbReference>
<sequence>MHSFFGSDAVTVNTTTSEELRAGCHTNDNPNDYSVYCMVQTLASLGTYERIPIEPRYFKAYYIGIESAEIPYPEDFKTVAGSASAKSQADVDELTGVQWFCEYGPAKAEGADVAAFPTTGCDIGRLQSLLLFHDCVNPNTLESAYSGRHNLPRVNRCPEGMSRIPQLRFSVRFDTSEALPDGWSGEAPLQLASGPSYSWHGDFINGWVPEAAKNMLQAGGKRDFQAVKGPLDKQPACTPKDSEPDNGTSDYEESLLSFQNQALPVAAASSSAFSTAAAAATTSVVSSASDAAATSSPAATGCKRAKRARRTTWDA</sequence>
<accession>A0AAN6PAV7</accession>
<feature type="region of interest" description="Disordered" evidence="1">
    <location>
        <begin position="228"/>
        <end position="251"/>
    </location>
</feature>
<proteinExistence type="predicted"/>
<keyword evidence="4" id="KW-1185">Reference proteome</keyword>
<evidence type="ECO:0000313" key="3">
    <source>
        <dbReference type="EMBL" id="KAK4034930.1"/>
    </source>
</evidence>
<dbReference type="EMBL" id="MU854461">
    <property type="protein sequence ID" value="KAK4034930.1"/>
    <property type="molecule type" value="Genomic_DNA"/>
</dbReference>
<gene>
    <name evidence="3" type="ORF">C8A01DRAFT_48815</name>
</gene>
<reference evidence="4" key="1">
    <citation type="journal article" date="2023" name="Mol. Phylogenet. Evol.">
        <title>Genome-scale phylogeny and comparative genomics of the fungal order Sordariales.</title>
        <authorList>
            <person name="Hensen N."/>
            <person name="Bonometti L."/>
            <person name="Westerberg I."/>
            <person name="Brannstrom I.O."/>
            <person name="Guillou S."/>
            <person name="Cros-Aarteil S."/>
            <person name="Calhoun S."/>
            <person name="Haridas S."/>
            <person name="Kuo A."/>
            <person name="Mondo S."/>
            <person name="Pangilinan J."/>
            <person name="Riley R."/>
            <person name="LaButti K."/>
            <person name="Andreopoulos B."/>
            <person name="Lipzen A."/>
            <person name="Chen C."/>
            <person name="Yan M."/>
            <person name="Daum C."/>
            <person name="Ng V."/>
            <person name="Clum A."/>
            <person name="Steindorff A."/>
            <person name="Ohm R.A."/>
            <person name="Martin F."/>
            <person name="Silar P."/>
            <person name="Natvig D.O."/>
            <person name="Lalanne C."/>
            <person name="Gautier V."/>
            <person name="Ament-Velasquez S.L."/>
            <person name="Kruys A."/>
            <person name="Hutchinson M.I."/>
            <person name="Powell A.J."/>
            <person name="Barry K."/>
            <person name="Miller A.N."/>
            <person name="Grigoriev I.V."/>
            <person name="Debuchy R."/>
            <person name="Gladieux P."/>
            <person name="Hiltunen Thoren M."/>
            <person name="Johannesson H."/>
        </authorList>
    </citation>
    <scope>NUCLEOTIDE SEQUENCE [LARGE SCALE GENOMIC DNA]</scope>
    <source>
        <strain evidence="4">CBS 284.82</strain>
    </source>
</reference>
<evidence type="ECO:0000256" key="1">
    <source>
        <dbReference type="SAM" id="MobiDB-lite"/>
    </source>
</evidence>
<name>A0AAN6PAV7_9PEZI</name>
<feature type="region of interest" description="Disordered" evidence="1">
    <location>
        <begin position="287"/>
        <end position="315"/>
    </location>
</feature>
<evidence type="ECO:0000259" key="2">
    <source>
        <dbReference type="Pfam" id="PF09362"/>
    </source>
</evidence>
<feature type="compositionally biased region" description="Basic residues" evidence="1">
    <location>
        <begin position="303"/>
        <end position="315"/>
    </location>
</feature>
<dbReference type="AlphaFoldDB" id="A0AAN6PAV7"/>
<dbReference type="InterPro" id="IPR018535">
    <property type="entry name" value="DUF1996"/>
</dbReference>
<dbReference type="PANTHER" id="PTHR43662">
    <property type="match status" value="1"/>
</dbReference>
<organism evidence="3 4">
    <name type="scientific">Parachaetomium inaequale</name>
    <dbReference type="NCBI Taxonomy" id="2588326"/>
    <lineage>
        <taxon>Eukaryota</taxon>
        <taxon>Fungi</taxon>
        <taxon>Dikarya</taxon>
        <taxon>Ascomycota</taxon>
        <taxon>Pezizomycotina</taxon>
        <taxon>Sordariomycetes</taxon>
        <taxon>Sordariomycetidae</taxon>
        <taxon>Sordariales</taxon>
        <taxon>Chaetomiaceae</taxon>
        <taxon>Parachaetomium</taxon>
    </lineage>
</organism>
<comment type="caution">
    <text evidence="3">The sequence shown here is derived from an EMBL/GenBank/DDBJ whole genome shotgun (WGS) entry which is preliminary data.</text>
</comment>
<feature type="domain" description="DUF1996" evidence="2">
    <location>
        <begin position="1"/>
        <end position="207"/>
    </location>
</feature>
<dbReference type="PANTHER" id="PTHR43662:SF12">
    <property type="entry name" value="DUF1996 DOMAIN-CONTAINING PROTEIN-RELATED"/>
    <property type="match status" value="1"/>
</dbReference>
<feature type="compositionally biased region" description="Low complexity" evidence="1">
    <location>
        <begin position="287"/>
        <end position="300"/>
    </location>
</feature>